<evidence type="ECO:0000313" key="9">
    <source>
        <dbReference type="Proteomes" id="UP000237983"/>
    </source>
</evidence>
<evidence type="ECO:0000259" key="7">
    <source>
        <dbReference type="Pfam" id="PF00892"/>
    </source>
</evidence>
<dbReference type="Pfam" id="PF00892">
    <property type="entry name" value="EamA"/>
    <property type="match status" value="2"/>
</dbReference>
<proteinExistence type="inferred from homology"/>
<dbReference type="InterPro" id="IPR037185">
    <property type="entry name" value="EmrE-like"/>
</dbReference>
<evidence type="ECO:0000256" key="3">
    <source>
        <dbReference type="ARBA" id="ARBA00022692"/>
    </source>
</evidence>
<dbReference type="PANTHER" id="PTHR32322">
    <property type="entry name" value="INNER MEMBRANE TRANSPORTER"/>
    <property type="match status" value="1"/>
</dbReference>
<evidence type="ECO:0000256" key="5">
    <source>
        <dbReference type="ARBA" id="ARBA00023136"/>
    </source>
</evidence>
<keyword evidence="5 6" id="KW-0472">Membrane</keyword>
<keyword evidence="9" id="KW-1185">Reference proteome</keyword>
<dbReference type="InterPro" id="IPR000620">
    <property type="entry name" value="EamA_dom"/>
</dbReference>
<comment type="caution">
    <text evidence="8">The sequence shown here is derived from an EMBL/GenBank/DDBJ whole genome shotgun (WGS) entry which is preliminary data.</text>
</comment>
<dbReference type="RefSeq" id="WP_106209875.1">
    <property type="nucleotide sequence ID" value="NZ_PVTL01000001.1"/>
</dbReference>
<evidence type="ECO:0000313" key="8">
    <source>
        <dbReference type="EMBL" id="PRY70623.1"/>
    </source>
</evidence>
<feature type="transmembrane region" description="Helical" evidence="6">
    <location>
        <begin position="98"/>
        <end position="118"/>
    </location>
</feature>
<feature type="transmembrane region" description="Helical" evidence="6">
    <location>
        <begin position="72"/>
        <end position="92"/>
    </location>
</feature>
<feature type="transmembrane region" description="Helical" evidence="6">
    <location>
        <begin position="254"/>
        <end position="273"/>
    </location>
</feature>
<feature type="transmembrane region" description="Helical" evidence="6">
    <location>
        <begin position="154"/>
        <end position="172"/>
    </location>
</feature>
<dbReference type="InterPro" id="IPR050638">
    <property type="entry name" value="AA-Vitamin_Transporters"/>
</dbReference>
<evidence type="ECO:0000256" key="4">
    <source>
        <dbReference type="ARBA" id="ARBA00022989"/>
    </source>
</evidence>
<evidence type="ECO:0000256" key="1">
    <source>
        <dbReference type="ARBA" id="ARBA00004141"/>
    </source>
</evidence>
<protein>
    <submittedName>
        <fullName evidence="8">Threonine/homoserine efflux transporter RhtA</fullName>
    </submittedName>
</protein>
<keyword evidence="4 6" id="KW-1133">Transmembrane helix</keyword>
<name>A0A2T0VKB3_9MICO</name>
<dbReference type="SUPFAM" id="SSF103481">
    <property type="entry name" value="Multidrug resistance efflux transporter EmrE"/>
    <property type="match status" value="2"/>
</dbReference>
<feature type="transmembrane region" description="Helical" evidence="6">
    <location>
        <begin position="41"/>
        <end position="60"/>
    </location>
</feature>
<feature type="transmembrane region" description="Helical" evidence="6">
    <location>
        <begin position="184"/>
        <end position="204"/>
    </location>
</feature>
<dbReference type="EMBL" id="PVTL01000001">
    <property type="protein sequence ID" value="PRY70623.1"/>
    <property type="molecule type" value="Genomic_DNA"/>
</dbReference>
<dbReference type="PANTHER" id="PTHR32322:SF2">
    <property type="entry name" value="EAMA DOMAIN-CONTAINING PROTEIN"/>
    <property type="match status" value="1"/>
</dbReference>
<keyword evidence="3 6" id="KW-0812">Transmembrane</keyword>
<feature type="domain" description="EamA" evidence="7">
    <location>
        <begin position="154"/>
        <end position="296"/>
    </location>
</feature>
<gene>
    <name evidence="8" type="ORF">B0I08_101760</name>
</gene>
<reference evidence="8 9" key="1">
    <citation type="submission" date="2018-03" db="EMBL/GenBank/DDBJ databases">
        <title>Genomic Encyclopedia of Type Strains, Phase III (KMG-III): the genomes of soil and plant-associated and newly described type strains.</title>
        <authorList>
            <person name="Whitman W."/>
        </authorList>
    </citation>
    <scope>NUCLEOTIDE SEQUENCE [LARGE SCALE GENOMIC DNA]</scope>
    <source>
        <strain evidence="8 9">CGMCC 1.12484</strain>
    </source>
</reference>
<accession>A0A2T0VKB3</accession>
<feature type="transmembrane region" description="Helical" evidence="6">
    <location>
        <begin position="279"/>
        <end position="296"/>
    </location>
</feature>
<evidence type="ECO:0000256" key="2">
    <source>
        <dbReference type="ARBA" id="ARBA00007362"/>
    </source>
</evidence>
<dbReference type="GO" id="GO:0016020">
    <property type="term" value="C:membrane"/>
    <property type="evidence" value="ECO:0007669"/>
    <property type="project" value="UniProtKB-SubCell"/>
</dbReference>
<organism evidence="8 9">
    <name type="scientific">Glaciihabitans tibetensis</name>
    <dbReference type="NCBI Taxonomy" id="1266600"/>
    <lineage>
        <taxon>Bacteria</taxon>
        <taxon>Bacillati</taxon>
        <taxon>Actinomycetota</taxon>
        <taxon>Actinomycetes</taxon>
        <taxon>Micrococcales</taxon>
        <taxon>Microbacteriaceae</taxon>
        <taxon>Glaciihabitans</taxon>
    </lineage>
</organism>
<feature type="transmembrane region" description="Helical" evidence="6">
    <location>
        <begin position="125"/>
        <end position="148"/>
    </location>
</feature>
<evidence type="ECO:0000256" key="6">
    <source>
        <dbReference type="SAM" id="Phobius"/>
    </source>
</evidence>
<sequence length="323" mass="33197">MNRSSTSTGLLIAVIAAVSFGTSGAFMKPLLEAGWSPAAAVTFRVLIGGVVLLPIALVTLRGRWARVWESRWRILAMAGVGVAGTQLVYFAAIQRIPVGTGILIEYMAPLLLVAAAWVRTRRTPHAVVLIGSVVALVGLVLVVSPGGGGSLDPLGLFFALLAMVGCALFYVVSAQPSNGLPPVALAAFGLLLGAGILALAGVTGLVPFTVRAADVVMLGTLTPWWVPLIVVGIIGTAVAYASSITASEMLGSRLASFTGLLEVVAATLFAWLLLGENLALPQLLGGVLILVGIGFVRSEKVDATAPVTHKLPPLTPARPGSRS</sequence>
<feature type="domain" description="EamA" evidence="7">
    <location>
        <begin position="8"/>
        <end position="143"/>
    </location>
</feature>
<comment type="similarity">
    <text evidence="2">Belongs to the EamA transporter family.</text>
</comment>
<dbReference type="OrthoDB" id="154915at2"/>
<dbReference type="AlphaFoldDB" id="A0A2T0VKB3"/>
<comment type="subcellular location">
    <subcellularLocation>
        <location evidence="1">Membrane</location>
        <topology evidence="1">Multi-pass membrane protein</topology>
    </subcellularLocation>
</comment>
<feature type="transmembrane region" description="Helical" evidence="6">
    <location>
        <begin position="224"/>
        <end position="242"/>
    </location>
</feature>
<dbReference type="Proteomes" id="UP000237983">
    <property type="component" value="Unassembled WGS sequence"/>
</dbReference>